<reference evidence="7" key="1">
    <citation type="journal article" date="2014" name="Int. J. Syst. Evol. Microbiol.">
        <title>Complete genome sequence of Corynebacterium casei LMG S-19264T (=DSM 44701T), isolated from a smear-ripened cheese.</title>
        <authorList>
            <consortium name="US DOE Joint Genome Institute (JGI-PGF)"/>
            <person name="Walter F."/>
            <person name="Albersmeier A."/>
            <person name="Kalinowski J."/>
            <person name="Ruckert C."/>
        </authorList>
    </citation>
    <scope>NUCLEOTIDE SEQUENCE</scope>
    <source>
        <strain evidence="7">CGMCC 1.10998</strain>
    </source>
</reference>
<evidence type="ECO:0000256" key="4">
    <source>
        <dbReference type="PROSITE-ProRule" id="PRU01161"/>
    </source>
</evidence>
<feature type="active site" description="Nucleophile" evidence="4">
    <location>
        <position position="68"/>
    </location>
</feature>
<keyword evidence="5" id="KW-0732">Signal</keyword>
<gene>
    <name evidence="7" type="ORF">GCM10011396_00870</name>
</gene>
<protein>
    <recommendedName>
        <fullName evidence="6">PNPLA domain-containing protein</fullName>
    </recommendedName>
</protein>
<dbReference type="Proteomes" id="UP000637423">
    <property type="component" value="Unassembled WGS sequence"/>
</dbReference>
<dbReference type="GO" id="GO:0016787">
    <property type="term" value="F:hydrolase activity"/>
    <property type="evidence" value="ECO:0007669"/>
    <property type="project" value="UniProtKB-UniRule"/>
</dbReference>
<dbReference type="RefSeq" id="WP_229750834.1">
    <property type="nucleotide sequence ID" value="NZ_BMED01000001.1"/>
</dbReference>
<sequence>MLKLSILLLCAASMGAIAAPPQNQPDVAVRPKVALVLSGGGARGGAHIGVLKALEELRVPVDIVVGTSAGAIVGAAYASGMPLADIEREMQSLSTASLFHDVDRRSLSVARKTDDEGSYVGPEFGIDANGISLPMGAVSGVALEAVLRRLTARQASENFDRLPIPFRAIATDAASGEMVVLAQGNLALAVRASMAIPAVLTPVEIDGRLLVDGGLSRNLPVDVARALGADIIIAVNIGTPLLKREEIKSVLSMSNQMTRMLTASNVRHSLAELS</sequence>
<dbReference type="CDD" id="cd07205">
    <property type="entry name" value="Pat_PNPLA6_PNPLA7_NTE1_like"/>
    <property type="match status" value="1"/>
</dbReference>
<organism evidence="7 8">
    <name type="scientific">Undibacterium terreum</name>
    <dbReference type="NCBI Taxonomy" id="1224302"/>
    <lineage>
        <taxon>Bacteria</taxon>
        <taxon>Pseudomonadati</taxon>
        <taxon>Pseudomonadota</taxon>
        <taxon>Betaproteobacteria</taxon>
        <taxon>Burkholderiales</taxon>
        <taxon>Oxalobacteraceae</taxon>
        <taxon>Undibacterium</taxon>
    </lineage>
</organism>
<evidence type="ECO:0000256" key="3">
    <source>
        <dbReference type="ARBA" id="ARBA00023098"/>
    </source>
</evidence>
<keyword evidence="8" id="KW-1185">Reference proteome</keyword>
<feature type="short sequence motif" description="GXGXXG" evidence="4">
    <location>
        <begin position="39"/>
        <end position="44"/>
    </location>
</feature>
<comment type="caution">
    <text evidence="7">The sequence shown here is derived from an EMBL/GenBank/DDBJ whole genome shotgun (WGS) entry which is preliminary data.</text>
</comment>
<dbReference type="InterPro" id="IPR016035">
    <property type="entry name" value="Acyl_Trfase/lysoPLipase"/>
</dbReference>
<keyword evidence="1 4" id="KW-0378">Hydrolase</keyword>
<evidence type="ECO:0000256" key="2">
    <source>
        <dbReference type="ARBA" id="ARBA00022963"/>
    </source>
</evidence>
<feature type="active site" description="Proton acceptor" evidence="4">
    <location>
        <position position="212"/>
    </location>
</feature>
<evidence type="ECO:0000313" key="7">
    <source>
        <dbReference type="EMBL" id="GGC57860.1"/>
    </source>
</evidence>
<dbReference type="PANTHER" id="PTHR14226">
    <property type="entry name" value="NEUROPATHY TARGET ESTERASE/SWISS CHEESE D.MELANOGASTER"/>
    <property type="match status" value="1"/>
</dbReference>
<dbReference type="InterPro" id="IPR002641">
    <property type="entry name" value="PNPLA_dom"/>
</dbReference>
<feature type="signal peptide" evidence="5">
    <location>
        <begin position="1"/>
        <end position="18"/>
    </location>
</feature>
<feature type="short sequence motif" description="GXSXG" evidence="4">
    <location>
        <begin position="66"/>
        <end position="70"/>
    </location>
</feature>
<dbReference type="EMBL" id="BMED01000001">
    <property type="protein sequence ID" value="GGC57860.1"/>
    <property type="molecule type" value="Genomic_DNA"/>
</dbReference>
<proteinExistence type="predicted"/>
<evidence type="ECO:0000256" key="1">
    <source>
        <dbReference type="ARBA" id="ARBA00022801"/>
    </source>
</evidence>
<name>A0A916X9R2_9BURK</name>
<dbReference type="Pfam" id="PF01734">
    <property type="entry name" value="Patatin"/>
    <property type="match status" value="1"/>
</dbReference>
<evidence type="ECO:0000313" key="8">
    <source>
        <dbReference type="Proteomes" id="UP000637423"/>
    </source>
</evidence>
<keyword evidence="3 4" id="KW-0443">Lipid metabolism</keyword>
<dbReference type="PANTHER" id="PTHR14226:SF29">
    <property type="entry name" value="NEUROPATHY TARGET ESTERASE SWS"/>
    <property type="match status" value="1"/>
</dbReference>
<dbReference type="AlphaFoldDB" id="A0A916X9R2"/>
<dbReference type="GO" id="GO:0016042">
    <property type="term" value="P:lipid catabolic process"/>
    <property type="evidence" value="ECO:0007669"/>
    <property type="project" value="UniProtKB-UniRule"/>
</dbReference>
<feature type="chain" id="PRO_5038123803" description="PNPLA domain-containing protein" evidence="5">
    <location>
        <begin position="19"/>
        <end position="274"/>
    </location>
</feature>
<dbReference type="SUPFAM" id="SSF52151">
    <property type="entry name" value="FabD/lysophospholipase-like"/>
    <property type="match status" value="1"/>
</dbReference>
<accession>A0A916X9R2</accession>
<feature type="short sequence motif" description="DGA/G" evidence="4">
    <location>
        <begin position="212"/>
        <end position="214"/>
    </location>
</feature>
<dbReference type="PROSITE" id="PS51635">
    <property type="entry name" value="PNPLA"/>
    <property type="match status" value="1"/>
</dbReference>
<dbReference type="Gene3D" id="3.40.1090.10">
    <property type="entry name" value="Cytosolic phospholipase A2 catalytic domain"/>
    <property type="match status" value="2"/>
</dbReference>
<reference evidence="7" key="2">
    <citation type="submission" date="2020-09" db="EMBL/GenBank/DDBJ databases">
        <authorList>
            <person name="Sun Q."/>
            <person name="Zhou Y."/>
        </authorList>
    </citation>
    <scope>NUCLEOTIDE SEQUENCE</scope>
    <source>
        <strain evidence="7">CGMCC 1.10998</strain>
    </source>
</reference>
<feature type="domain" description="PNPLA" evidence="6">
    <location>
        <begin position="35"/>
        <end position="225"/>
    </location>
</feature>
<dbReference type="InterPro" id="IPR050301">
    <property type="entry name" value="NTE"/>
</dbReference>
<evidence type="ECO:0000259" key="6">
    <source>
        <dbReference type="PROSITE" id="PS51635"/>
    </source>
</evidence>
<keyword evidence="2 4" id="KW-0442">Lipid degradation</keyword>
<evidence type="ECO:0000256" key="5">
    <source>
        <dbReference type="SAM" id="SignalP"/>
    </source>
</evidence>